<keyword evidence="4" id="KW-1185">Reference proteome</keyword>
<evidence type="ECO:0000259" key="2">
    <source>
        <dbReference type="PROSITE" id="PS50157"/>
    </source>
</evidence>
<dbReference type="Gene3D" id="3.30.160.60">
    <property type="entry name" value="Classic Zinc Finger"/>
    <property type="match status" value="1"/>
</dbReference>
<name>A0A6A5SK50_9PLEO</name>
<dbReference type="InterPro" id="IPR036236">
    <property type="entry name" value="Znf_C2H2_sf"/>
</dbReference>
<evidence type="ECO:0000313" key="3">
    <source>
        <dbReference type="EMBL" id="KAF1940040.1"/>
    </source>
</evidence>
<evidence type="ECO:0000256" key="1">
    <source>
        <dbReference type="PROSITE-ProRule" id="PRU00042"/>
    </source>
</evidence>
<gene>
    <name evidence="3" type="ORF">EJ02DRAFT_456391</name>
</gene>
<keyword evidence="1" id="KW-0862">Zinc</keyword>
<dbReference type="SUPFAM" id="SSF57667">
    <property type="entry name" value="beta-beta-alpha zinc fingers"/>
    <property type="match status" value="1"/>
</dbReference>
<keyword evidence="1" id="KW-0479">Metal-binding</keyword>
<reference evidence="3" key="1">
    <citation type="journal article" date="2020" name="Stud. Mycol.">
        <title>101 Dothideomycetes genomes: a test case for predicting lifestyles and emergence of pathogens.</title>
        <authorList>
            <person name="Haridas S."/>
            <person name="Albert R."/>
            <person name="Binder M."/>
            <person name="Bloem J."/>
            <person name="Labutti K."/>
            <person name="Salamov A."/>
            <person name="Andreopoulos B."/>
            <person name="Baker S."/>
            <person name="Barry K."/>
            <person name="Bills G."/>
            <person name="Bluhm B."/>
            <person name="Cannon C."/>
            <person name="Castanera R."/>
            <person name="Culley D."/>
            <person name="Daum C."/>
            <person name="Ezra D."/>
            <person name="Gonzalez J."/>
            <person name="Henrissat B."/>
            <person name="Kuo A."/>
            <person name="Liang C."/>
            <person name="Lipzen A."/>
            <person name="Lutzoni F."/>
            <person name="Magnuson J."/>
            <person name="Mondo S."/>
            <person name="Nolan M."/>
            <person name="Ohm R."/>
            <person name="Pangilinan J."/>
            <person name="Park H.-J."/>
            <person name="Ramirez L."/>
            <person name="Alfaro M."/>
            <person name="Sun H."/>
            <person name="Tritt A."/>
            <person name="Yoshinaga Y."/>
            <person name="Zwiers L.-H."/>
            <person name="Turgeon B."/>
            <person name="Goodwin S."/>
            <person name="Spatafora J."/>
            <person name="Crous P."/>
            <person name="Grigoriev I."/>
        </authorList>
    </citation>
    <scope>NUCLEOTIDE SEQUENCE</scope>
    <source>
        <strain evidence="3">CBS 161.51</strain>
    </source>
</reference>
<sequence length="262" mass="29256">MGDFFLTFCRYASRPRSASQHRQAKFSGNPTNHSGATGFTAPCLQPISDQANALRFNQTIEIPIGYPLLAQPNHSSGYQYNCSDIWYNNPAFDDHELGASFFDAGFRSNSMGLLNGESHLGLDDFQMYPAWMTLDSIQDITPSNHYDQTIMPTLDGAQLSIAPGNHHTQLLMPNLGGAQLGPAYPITAPAAPTAADLTVERRMYCPKGCPQTFRRAGDYRRHMKKHTTPCYKCAVFDCDMTFYRADKLRDHLKQGHKDPNLL</sequence>
<dbReference type="GO" id="GO:0008270">
    <property type="term" value="F:zinc ion binding"/>
    <property type="evidence" value="ECO:0007669"/>
    <property type="project" value="UniProtKB-KW"/>
</dbReference>
<dbReference type="AlphaFoldDB" id="A0A6A5SK50"/>
<evidence type="ECO:0000313" key="4">
    <source>
        <dbReference type="Proteomes" id="UP000800038"/>
    </source>
</evidence>
<accession>A0A6A5SK50</accession>
<dbReference type="OrthoDB" id="2687452at2759"/>
<dbReference type="InterPro" id="IPR013087">
    <property type="entry name" value="Znf_C2H2_type"/>
</dbReference>
<proteinExistence type="predicted"/>
<dbReference type="Proteomes" id="UP000800038">
    <property type="component" value="Unassembled WGS sequence"/>
</dbReference>
<dbReference type="SMART" id="SM00355">
    <property type="entry name" value="ZnF_C2H2"/>
    <property type="match status" value="2"/>
</dbReference>
<feature type="domain" description="C2H2-type" evidence="2">
    <location>
        <begin position="203"/>
        <end position="227"/>
    </location>
</feature>
<feature type="domain" description="C2H2-type" evidence="2">
    <location>
        <begin position="231"/>
        <end position="261"/>
    </location>
</feature>
<keyword evidence="1" id="KW-0863">Zinc-finger</keyword>
<organism evidence="3 4">
    <name type="scientific">Clathrospora elynae</name>
    <dbReference type="NCBI Taxonomy" id="706981"/>
    <lineage>
        <taxon>Eukaryota</taxon>
        <taxon>Fungi</taxon>
        <taxon>Dikarya</taxon>
        <taxon>Ascomycota</taxon>
        <taxon>Pezizomycotina</taxon>
        <taxon>Dothideomycetes</taxon>
        <taxon>Pleosporomycetidae</taxon>
        <taxon>Pleosporales</taxon>
        <taxon>Diademaceae</taxon>
        <taxon>Clathrospora</taxon>
    </lineage>
</organism>
<dbReference type="PROSITE" id="PS00028">
    <property type="entry name" value="ZINC_FINGER_C2H2_1"/>
    <property type="match status" value="2"/>
</dbReference>
<protein>
    <recommendedName>
        <fullName evidence="2">C2H2-type domain-containing protein</fullName>
    </recommendedName>
</protein>
<dbReference type="Pfam" id="PF00096">
    <property type="entry name" value="zf-C2H2"/>
    <property type="match status" value="2"/>
</dbReference>
<dbReference type="EMBL" id="ML976070">
    <property type="protein sequence ID" value="KAF1940040.1"/>
    <property type="molecule type" value="Genomic_DNA"/>
</dbReference>
<dbReference type="PROSITE" id="PS50157">
    <property type="entry name" value="ZINC_FINGER_C2H2_2"/>
    <property type="match status" value="2"/>
</dbReference>